<feature type="region of interest" description="Disordered" evidence="11">
    <location>
        <begin position="1"/>
        <end position="147"/>
    </location>
</feature>
<comment type="subcellular location">
    <subcellularLocation>
        <location evidence="2">Cell membrane</location>
        <topology evidence="2">Lipid-anchor</topology>
    </subcellularLocation>
</comment>
<dbReference type="AlphaFoldDB" id="A0AAD8X5G2"/>
<keyword evidence="5" id="KW-0634">PQQ</keyword>
<name>A0AAD8X5G2_LOLMU</name>
<evidence type="ECO:0000256" key="9">
    <source>
        <dbReference type="ARBA" id="ARBA00023288"/>
    </source>
</evidence>
<evidence type="ECO:0000256" key="1">
    <source>
        <dbReference type="ARBA" id="ARBA00001931"/>
    </source>
</evidence>
<feature type="region of interest" description="Disordered" evidence="11">
    <location>
        <begin position="840"/>
        <end position="864"/>
    </location>
</feature>
<gene>
    <name evidence="14" type="ORF">QYE76_011604</name>
</gene>
<dbReference type="GO" id="GO:0005886">
    <property type="term" value="C:plasma membrane"/>
    <property type="evidence" value="ECO:0007669"/>
    <property type="project" value="UniProtKB-SubCell"/>
</dbReference>
<evidence type="ECO:0000313" key="15">
    <source>
        <dbReference type="Proteomes" id="UP001231189"/>
    </source>
</evidence>
<evidence type="ECO:0000256" key="2">
    <source>
        <dbReference type="ARBA" id="ARBA00004193"/>
    </source>
</evidence>
<dbReference type="FunFam" id="2.120.10.30:FF:000067">
    <property type="entry name" value="HHIP-like 1"/>
    <property type="match status" value="1"/>
</dbReference>
<dbReference type="PANTHER" id="PTHR19328">
    <property type="entry name" value="HEDGEHOG-INTERACTING PROTEIN"/>
    <property type="match status" value="1"/>
</dbReference>
<evidence type="ECO:0000256" key="7">
    <source>
        <dbReference type="ARBA" id="ARBA00023136"/>
    </source>
</evidence>
<keyword evidence="8" id="KW-0325">Glycoprotein</keyword>
<dbReference type="EMBL" id="JAUUTY010000001">
    <property type="protein sequence ID" value="KAK1694907.1"/>
    <property type="molecule type" value="Genomic_DNA"/>
</dbReference>
<keyword evidence="7 12" id="KW-0472">Membrane</keyword>
<keyword evidence="6" id="KW-0560">Oxidoreductase</keyword>
<evidence type="ECO:0000256" key="11">
    <source>
        <dbReference type="SAM" id="MobiDB-lite"/>
    </source>
</evidence>
<dbReference type="InterPro" id="IPR011041">
    <property type="entry name" value="Quinoprot_gluc/sorb_DH_b-prop"/>
</dbReference>
<keyword evidence="9" id="KW-0449">Lipoprotein</keyword>
<dbReference type="Pfam" id="PF07995">
    <property type="entry name" value="GSDH"/>
    <property type="match status" value="1"/>
</dbReference>
<feature type="compositionally biased region" description="Pro residues" evidence="11">
    <location>
        <begin position="97"/>
        <end position="112"/>
    </location>
</feature>
<comment type="similarity">
    <text evidence="10">Belongs to the PQQ oxidoreductase GdhB family.</text>
</comment>
<comment type="caution">
    <text evidence="14">The sequence shown here is derived from an EMBL/GenBank/DDBJ whole genome shotgun (WGS) entry which is preliminary data.</text>
</comment>
<keyword evidence="4" id="KW-0732">Signal</keyword>
<reference evidence="14" key="1">
    <citation type="submission" date="2023-07" db="EMBL/GenBank/DDBJ databases">
        <title>A chromosome-level genome assembly of Lolium multiflorum.</title>
        <authorList>
            <person name="Chen Y."/>
            <person name="Copetti D."/>
            <person name="Kolliker R."/>
            <person name="Studer B."/>
        </authorList>
    </citation>
    <scope>NUCLEOTIDE SEQUENCE</scope>
    <source>
        <strain evidence="14">02402/16</strain>
        <tissue evidence="14">Leaf</tissue>
    </source>
</reference>
<dbReference type="GO" id="GO:0016491">
    <property type="term" value="F:oxidoreductase activity"/>
    <property type="evidence" value="ECO:0007669"/>
    <property type="project" value="UniProtKB-KW"/>
</dbReference>
<dbReference type="Gene3D" id="2.120.10.30">
    <property type="entry name" value="TolB, C-terminal domain"/>
    <property type="match status" value="1"/>
</dbReference>
<keyword evidence="3" id="KW-1003">Cell membrane</keyword>
<protein>
    <recommendedName>
        <fullName evidence="13">Glucose/Sorbosone dehydrogenase domain-containing protein</fullName>
    </recommendedName>
</protein>
<evidence type="ECO:0000259" key="13">
    <source>
        <dbReference type="Pfam" id="PF07995"/>
    </source>
</evidence>
<dbReference type="Proteomes" id="UP001231189">
    <property type="component" value="Unassembled WGS sequence"/>
</dbReference>
<evidence type="ECO:0000256" key="10">
    <source>
        <dbReference type="ARBA" id="ARBA00061483"/>
    </source>
</evidence>
<feature type="domain" description="Glucose/Sorbosone dehydrogenase" evidence="13">
    <location>
        <begin position="496"/>
        <end position="667"/>
    </location>
</feature>
<evidence type="ECO:0000256" key="8">
    <source>
        <dbReference type="ARBA" id="ARBA00023180"/>
    </source>
</evidence>
<feature type="compositionally biased region" description="Polar residues" evidence="11">
    <location>
        <begin position="1"/>
        <end position="11"/>
    </location>
</feature>
<dbReference type="InterPro" id="IPR012938">
    <property type="entry name" value="Glc/Sorbosone_DH"/>
</dbReference>
<proteinExistence type="inferred from homology"/>
<accession>A0AAD8X5G2</accession>
<dbReference type="SUPFAM" id="SSF50952">
    <property type="entry name" value="Soluble quinoprotein glucose dehydrogenase"/>
    <property type="match status" value="1"/>
</dbReference>
<sequence>MAVIDQKSTTTNRSRPSPAKKRPPPPSNPSCCPGALVSRKKPEIASTHRREAGVDGMAQTEVLAAAHHQPLSECCGKATGGGRPQRRPSQPRRPVREGPPPSSPIPRAPAPPCIEEVGSGRRSPRSDEEGPPPPPRPEGLCPGGATGGGGGGWGAPVLLNATLKFCLTVTDGASCCHAAADAALQEQFDAMGLDTDGACARLVKSILCSKCNPFSADLFDIGSTARTVPLLCSSSWAPNSSQSKDPFQPKGDYCEQVWKHCKSTAISNSPFQPSAPRNAAFTGSASMLTDFWQSENDFCESFSGTPNHQSVCFNGHAVSLNTRKNSSPSPDGICLEKIGNGSYLNMVAHPDGSNKAFFSRQDGKIWLATVPEQGMQDGLQIDEMSPFLDLAAEGHLSSDLGLVGVAFHPDFTNNGRFFVSYICDGSQSPNCAGRCSCDEVVCDPSKLGSHSGVQPCQYHLVISEYSAKGSPSSFSEAVYAYPSEVRRIFSMGLPYVSNHAGQLLFGPTDGYLYFFTGNGGIRGDPFNFSQNKKSLLGKIMRLNIDELPELNEVANLSLWGNYTIPKDNPNADDSNSRPEIWALGLENPWRCSFDSARPLHLYCADDVQDQYKVVDLISKGGNYGWGGAYDDKHVLYPPWAAQVSKSTEGIIFPIMGYKVSSSTSENMVSASIVGGYVYRGSLDPCLYGRYLFADMYTSAMLTGSDNTDGSGKYTSTSIPWSCSKQTPIPCDESANNPLGPISSFGEDNKLDVFILASQGIYRVVQPTLCGYAQPNSATTKGVTPSGGSNGVTVPWMKVLVIVLSVLTASVAGVVAWSCFCNNTAFCFNWNVQVTNNNTMHGDAPSAKPGDIELAITEPEERHDR</sequence>
<evidence type="ECO:0000313" key="14">
    <source>
        <dbReference type="EMBL" id="KAK1694907.1"/>
    </source>
</evidence>
<keyword evidence="12" id="KW-1133">Transmembrane helix</keyword>
<evidence type="ECO:0000256" key="12">
    <source>
        <dbReference type="SAM" id="Phobius"/>
    </source>
</evidence>
<dbReference type="PANTHER" id="PTHR19328:SF73">
    <property type="entry name" value="PROTEIN, PUTATIVE, EXPRESSED-RELATED"/>
    <property type="match status" value="1"/>
</dbReference>
<feature type="transmembrane region" description="Helical" evidence="12">
    <location>
        <begin position="795"/>
        <end position="819"/>
    </location>
</feature>
<comment type="cofactor">
    <cofactor evidence="1">
        <name>pyrroloquinoline quinone</name>
        <dbReference type="ChEBI" id="CHEBI:58442"/>
    </cofactor>
</comment>
<keyword evidence="12" id="KW-0812">Transmembrane</keyword>
<feature type="compositionally biased region" description="Basic and acidic residues" evidence="11">
    <location>
        <begin position="40"/>
        <end position="53"/>
    </location>
</feature>
<organism evidence="14 15">
    <name type="scientific">Lolium multiflorum</name>
    <name type="common">Italian ryegrass</name>
    <name type="synonym">Lolium perenne subsp. multiflorum</name>
    <dbReference type="NCBI Taxonomy" id="4521"/>
    <lineage>
        <taxon>Eukaryota</taxon>
        <taxon>Viridiplantae</taxon>
        <taxon>Streptophyta</taxon>
        <taxon>Embryophyta</taxon>
        <taxon>Tracheophyta</taxon>
        <taxon>Spermatophyta</taxon>
        <taxon>Magnoliopsida</taxon>
        <taxon>Liliopsida</taxon>
        <taxon>Poales</taxon>
        <taxon>Poaceae</taxon>
        <taxon>BOP clade</taxon>
        <taxon>Pooideae</taxon>
        <taxon>Poodae</taxon>
        <taxon>Poeae</taxon>
        <taxon>Poeae Chloroplast Group 2 (Poeae type)</taxon>
        <taxon>Loliodinae</taxon>
        <taxon>Loliinae</taxon>
        <taxon>Lolium</taxon>
    </lineage>
</organism>
<keyword evidence="15" id="KW-1185">Reference proteome</keyword>
<evidence type="ECO:0000256" key="3">
    <source>
        <dbReference type="ARBA" id="ARBA00022475"/>
    </source>
</evidence>
<dbReference type="InterPro" id="IPR011042">
    <property type="entry name" value="6-blade_b-propeller_TolB-like"/>
</dbReference>
<evidence type="ECO:0000256" key="5">
    <source>
        <dbReference type="ARBA" id="ARBA00022891"/>
    </source>
</evidence>
<evidence type="ECO:0000256" key="6">
    <source>
        <dbReference type="ARBA" id="ARBA00023002"/>
    </source>
</evidence>
<evidence type="ECO:0000256" key="4">
    <source>
        <dbReference type="ARBA" id="ARBA00022729"/>
    </source>
</evidence>